<dbReference type="RefSeq" id="WP_173767641.1">
    <property type="nucleotide sequence ID" value="NZ_CP048836.1"/>
</dbReference>
<evidence type="ECO:0000313" key="1">
    <source>
        <dbReference type="EMBL" id="QID19239.1"/>
    </source>
</evidence>
<dbReference type="KEGG" id="azq:G3580_17415"/>
<protein>
    <submittedName>
        <fullName evidence="1">Uncharacterized protein</fullName>
    </submittedName>
</protein>
<keyword evidence="2" id="KW-1185">Reference proteome</keyword>
<sequence>MQRNLSREAHLWHTVTLPEYMDRAHDHLQKAFDYLVLDVRSGSEPLAGEYPPVPYWGGRMEYLLQTYSNARAALSQGDFDPMGTWDSSLSDIPRGFQEGITHWMDHVNEFWGELNAAYSIASRFSRALSMSNMYSSDDYKDRSADWHYEIPEDMGYPGDDIAVYSEEHIFPQLPAEIPEYAADTSVTCKTGDIVPWTGVWVPTTGMGTAALVFARKHLQIMQASYEVTKNGDDETFTVVDTCFHPVKPTGRMIPHPAMAGSPATATRPNVPAGQPCPEAGWWFTPAKPDSRRHFKQGEIMPSTGGDYGQTFWQWSPDQSAPTL</sequence>
<dbReference type="AlphaFoldDB" id="A0A6C1B8G5"/>
<proteinExistence type="predicted"/>
<accession>A0A6C1B8G5</accession>
<organism evidence="1 2">
    <name type="scientific">Nitrogeniibacter mangrovi</name>
    <dbReference type="NCBI Taxonomy" id="2016596"/>
    <lineage>
        <taxon>Bacteria</taxon>
        <taxon>Pseudomonadati</taxon>
        <taxon>Pseudomonadota</taxon>
        <taxon>Betaproteobacteria</taxon>
        <taxon>Rhodocyclales</taxon>
        <taxon>Zoogloeaceae</taxon>
        <taxon>Nitrogeniibacter</taxon>
    </lineage>
</organism>
<name>A0A6C1B8G5_9RHOO</name>
<evidence type="ECO:0000313" key="2">
    <source>
        <dbReference type="Proteomes" id="UP000501991"/>
    </source>
</evidence>
<gene>
    <name evidence="1" type="ORF">G3580_17415</name>
</gene>
<dbReference type="EMBL" id="CP048836">
    <property type="protein sequence ID" value="QID19239.1"/>
    <property type="molecule type" value="Genomic_DNA"/>
</dbReference>
<reference evidence="1 2" key="1">
    <citation type="submission" date="2020-02" db="EMBL/GenBank/DDBJ databases">
        <title>Nitrogenibacter mangrovi gen. nov., sp. nov. isolated from mangrove sediment, a denitrifying betaproteobacterium.</title>
        <authorList>
            <person name="Liao H."/>
            <person name="Tian Y."/>
        </authorList>
    </citation>
    <scope>NUCLEOTIDE SEQUENCE [LARGE SCALE GENOMIC DNA]</scope>
    <source>
        <strain evidence="1 2">M9-3-2</strain>
    </source>
</reference>
<dbReference type="Proteomes" id="UP000501991">
    <property type="component" value="Chromosome"/>
</dbReference>